<dbReference type="VEuPathDB" id="FungiDB:FMAN_03796"/>
<evidence type="ECO:0000256" key="1">
    <source>
        <dbReference type="SAM" id="MobiDB-lite"/>
    </source>
</evidence>
<gene>
    <name evidence="2" type="ORF">FMAN_03796</name>
</gene>
<keyword evidence="3" id="KW-1185">Reference proteome</keyword>
<evidence type="ECO:0000313" key="3">
    <source>
        <dbReference type="Proteomes" id="UP000184255"/>
    </source>
</evidence>
<comment type="caution">
    <text evidence="2">The sequence shown here is derived from an EMBL/GenBank/DDBJ whole genome shotgun (WGS) entry which is preliminary data.</text>
</comment>
<proteinExistence type="predicted"/>
<protein>
    <submittedName>
        <fullName evidence="2">Uncharacterized protein</fullName>
    </submittedName>
</protein>
<dbReference type="GeneID" id="65083067"/>
<dbReference type="EMBL" id="FCQH01000017">
    <property type="protein sequence ID" value="CVL06253.1"/>
    <property type="molecule type" value="Genomic_DNA"/>
</dbReference>
<dbReference type="Proteomes" id="UP000184255">
    <property type="component" value="Unassembled WGS sequence"/>
</dbReference>
<name>A0A1L7UD81_FUSMA</name>
<sequence length="158" mass="17460">MPTVPVISFCAVGQLGFWKEAIHEMTETYPPLRTGAPRRAPTYMPPFLPAKEAMDEIYRFQSAVYQSIAWLRDHATDAEGIMVLRVIESLAEGQRIETRRIQHKIWKLHPARMIREFRDGNFHFVDGEPVMGPDPNANAGANAGGNAAGNAAGNAGDN</sequence>
<accession>A0A1L7UD81</accession>
<feature type="compositionally biased region" description="Low complexity" evidence="1">
    <location>
        <begin position="148"/>
        <end position="158"/>
    </location>
</feature>
<reference evidence="3" key="1">
    <citation type="journal article" date="2016" name="Genome Biol. Evol.">
        <title>Comparative 'omics' of the Fusarium fujikuroi species complex highlights differences in genetic potential and metabolite synthesis.</title>
        <authorList>
            <person name="Niehaus E.-M."/>
            <person name="Muensterkoetter M."/>
            <person name="Proctor R.H."/>
            <person name="Brown D.W."/>
            <person name="Sharon A."/>
            <person name="Idan Y."/>
            <person name="Oren-Young L."/>
            <person name="Sieber C.M."/>
            <person name="Novak O."/>
            <person name="Pencik A."/>
            <person name="Tarkowska D."/>
            <person name="Hromadova K."/>
            <person name="Freeman S."/>
            <person name="Maymon M."/>
            <person name="Elazar M."/>
            <person name="Youssef S.A."/>
            <person name="El-Shabrawy E.S.M."/>
            <person name="Shalaby A.B.A."/>
            <person name="Houterman P."/>
            <person name="Brock N.L."/>
            <person name="Burkhardt I."/>
            <person name="Tsavkelova E.A."/>
            <person name="Dickschat J.S."/>
            <person name="Galuszka P."/>
            <person name="Gueldener U."/>
            <person name="Tudzynski B."/>
        </authorList>
    </citation>
    <scope>NUCLEOTIDE SEQUENCE [LARGE SCALE GENOMIC DNA]</scope>
    <source>
        <strain evidence="3">MRC7560</strain>
    </source>
</reference>
<dbReference type="AlphaFoldDB" id="A0A1L7UD81"/>
<organism evidence="2 3">
    <name type="scientific">Fusarium mangiferae</name>
    <name type="common">Mango malformation disease fungus</name>
    <dbReference type="NCBI Taxonomy" id="192010"/>
    <lineage>
        <taxon>Eukaryota</taxon>
        <taxon>Fungi</taxon>
        <taxon>Dikarya</taxon>
        <taxon>Ascomycota</taxon>
        <taxon>Pezizomycotina</taxon>
        <taxon>Sordariomycetes</taxon>
        <taxon>Hypocreomycetidae</taxon>
        <taxon>Hypocreales</taxon>
        <taxon>Nectriaceae</taxon>
        <taxon>Fusarium</taxon>
        <taxon>Fusarium fujikuroi species complex</taxon>
    </lineage>
</organism>
<feature type="region of interest" description="Disordered" evidence="1">
    <location>
        <begin position="133"/>
        <end position="158"/>
    </location>
</feature>
<evidence type="ECO:0000313" key="2">
    <source>
        <dbReference type="EMBL" id="CVL06253.1"/>
    </source>
</evidence>
<dbReference type="RefSeq" id="XP_041689799.1">
    <property type="nucleotide sequence ID" value="XM_041824305.1"/>
</dbReference>